<dbReference type="InterPro" id="IPR008936">
    <property type="entry name" value="Rho_GTPase_activation_prot"/>
</dbReference>
<dbReference type="GO" id="GO:0005096">
    <property type="term" value="F:GTPase activator activity"/>
    <property type="evidence" value="ECO:0007669"/>
    <property type="project" value="TreeGrafter"/>
</dbReference>
<dbReference type="AlphaFoldDB" id="A0A0H5RRK7"/>
<evidence type="ECO:0000313" key="2">
    <source>
        <dbReference type="EMBL" id="CRZ11344.1"/>
    </source>
</evidence>
<dbReference type="Gene3D" id="1.10.555.10">
    <property type="entry name" value="Rho GTPase activation protein"/>
    <property type="match status" value="1"/>
</dbReference>
<dbReference type="InterPro" id="IPR027267">
    <property type="entry name" value="AH/BAR_dom_sf"/>
</dbReference>
<name>A0A0H5RRK7_9EUKA</name>
<feature type="non-terminal residue" evidence="2">
    <location>
        <position position="532"/>
    </location>
</feature>
<protein>
    <recommendedName>
        <fullName evidence="1">Rho-GAP domain-containing protein</fullName>
    </recommendedName>
</protein>
<dbReference type="GO" id="GO:0005737">
    <property type="term" value="C:cytoplasm"/>
    <property type="evidence" value="ECO:0007669"/>
    <property type="project" value="TreeGrafter"/>
</dbReference>
<dbReference type="SUPFAM" id="SSF103657">
    <property type="entry name" value="BAR/IMD domain-like"/>
    <property type="match status" value="1"/>
</dbReference>
<sequence>MEAGPITSEPISNTISDPILLLDMPSKLSLCSSTWNNSDTFKQRPDLALLEVSQGNQIMSRLHAFASITALAINTMATTLSKAVAVERRRPIAEETEMWSTMLHVIDSFAAECLAISAKIDNSVAMVTTQWIRGQTILVSLDEALKNHAAQTEKHRTAIETQRRRCTELINGLDINEKYGVEQGKHVAQCLRRIDKAYRACLSYEIALSAARTHQRIWTNIEVPNMLNALQESCNHRAQIVDGACRDIADVLIQHVDQSLCLNPIRSRVISDPIIPSVHIPAQSKAPVPDIHMFTYAVPLTLSDLIERRRLLLMDLQGPSPAPDTRLTLSEMVLHQYSQHPDLKVPLEFHRIMQGLKNIRSVGFAAFRMTPRQSVLIDFRKQLSAGFFDCDAIPDVVFLSGYQLKCWLRELPYPVIPVELYIHCIELGKGPIGVNENVSAALEEILERLPTVNRLVLKAIIAVLRMALQADAAVGIDMLAAIFAPNLMRNPIDDDPPKMLEDLASERGFVTLLINHWDIDKSILDNFLLLGQ</sequence>
<dbReference type="SUPFAM" id="SSF48350">
    <property type="entry name" value="GTPase activation domain, GAP"/>
    <property type="match status" value="1"/>
</dbReference>
<proteinExistence type="predicted"/>
<dbReference type="Pfam" id="PF00620">
    <property type="entry name" value="RhoGAP"/>
    <property type="match status" value="1"/>
</dbReference>
<dbReference type="EMBL" id="HACM01010902">
    <property type="protein sequence ID" value="CRZ11344.1"/>
    <property type="molecule type" value="Transcribed_RNA"/>
</dbReference>
<feature type="domain" description="Rho-GAP" evidence="1">
    <location>
        <begin position="327"/>
        <end position="521"/>
    </location>
</feature>
<dbReference type="PROSITE" id="PS50238">
    <property type="entry name" value="RHOGAP"/>
    <property type="match status" value="1"/>
</dbReference>
<dbReference type="SMART" id="SM00324">
    <property type="entry name" value="RhoGAP"/>
    <property type="match status" value="1"/>
</dbReference>
<dbReference type="PANTHER" id="PTHR45876">
    <property type="entry name" value="FI04035P"/>
    <property type="match status" value="1"/>
</dbReference>
<dbReference type="InterPro" id="IPR000198">
    <property type="entry name" value="RhoGAP_dom"/>
</dbReference>
<evidence type="ECO:0000259" key="1">
    <source>
        <dbReference type="PROSITE" id="PS50238"/>
    </source>
</evidence>
<organism evidence="2">
    <name type="scientific">Spongospora subterranea</name>
    <dbReference type="NCBI Taxonomy" id="70186"/>
    <lineage>
        <taxon>Eukaryota</taxon>
        <taxon>Sar</taxon>
        <taxon>Rhizaria</taxon>
        <taxon>Endomyxa</taxon>
        <taxon>Phytomyxea</taxon>
        <taxon>Plasmodiophorida</taxon>
        <taxon>Plasmodiophoridae</taxon>
        <taxon>Spongospora</taxon>
    </lineage>
</organism>
<dbReference type="PANTHER" id="PTHR45876:SF8">
    <property type="entry name" value="FI04035P"/>
    <property type="match status" value="1"/>
</dbReference>
<accession>A0A0H5RRK7</accession>
<dbReference type="Gene3D" id="1.20.1270.60">
    <property type="entry name" value="Arfaptin homology (AH) domain/BAR domain"/>
    <property type="match status" value="1"/>
</dbReference>
<reference evidence="2" key="1">
    <citation type="submission" date="2015-04" db="EMBL/GenBank/DDBJ databases">
        <title>The genome sequence of the plant pathogenic Rhizarian Plasmodiophora brassicae reveals insights in its biotrophic life cycle and the origin of chitin synthesis.</title>
        <authorList>
            <person name="Schwelm A."/>
            <person name="Fogelqvist J."/>
            <person name="Knaust A."/>
            <person name="Julke S."/>
            <person name="Lilja T."/>
            <person name="Dhandapani V."/>
            <person name="Bonilla-Rosso G."/>
            <person name="Karlsson M."/>
            <person name="Shevchenko A."/>
            <person name="Choi S.R."/>
            <person name="Kim H.G."/>
            <person name="Park J.Y."/>
            <person name="Lim Y.P."/>
            <person name="Ludwig-Muller J."/>
            <person name="Dixelius C."/>
        </authorList>
    </citation>
    <scope>NUCLEOTIDE SEQUENCE</scope>
    <source>
        <tissue evidence="2">Potato root galls</tissue>
    </source>
</reference>
<dbReference type="GO" id="GO:0007165">
    <property type="term" value="P:signal transduction"/>
    <property type="evidence" value="ECO:0007669"/>
    <property type="project" value="InterPro"/>
</dbReference>